<reference evidence="1" key="1">
    <citation type="submission" date="2023-05" db="EMBL/GenBank/DDBJ databases">
        <authorList>
            <person name="Stuckert A."/>
        </authorList>
    </citation>
    <scope>NUCLEOTIDE SEQUENCE</scope>
</reference>
<organism evidence="1 2">
    <name type="scientific">Staurois parvus</name>
    <dbReference type="NCBI Taxonomy" id="386267"/>
    <lineage>
        <taxon>Eukaryota</taxon>
        <taxon>Metazoa</taxon>
        <taxon>Chordata</taxon>
        <taxon>Craniata</taxon>
        <taxon>Vertebrata</taxon>
        <taxon>Euteleostomi</taxon>
        <taxon>Amphibia</taxon>
        <taxon>Batrachia</taxon>
        <taxon>Anura</taxon>
        <taxon>Neobatrachia</taxon>
        <taxon>Ranoidea</taxon>
        <taxon>Ranidae</taxon>
        <taxon>Staurois</taxon>
    </lineage>
</organism>
<gene>
    <name evidence="1" type="ORF">SPARVUS_LOCUS16396136</name>
</gene>
<evidence type="ECO:0000313" key="2">
    <source>
        <dbReference type="Proteomes" id="UP001162483"/>
    </source>
</evidence>
<name>A0ABN9HMN0_9NEOB</name>
<comment type="caution">
    <text evidence="1">The sequence shown here is derived from an EMBL/GenBank/DDBJ whole genome shotgun (WGS) entry which is preliminary data.</text>
</comment>
<sequence>MGPPTDPGPSGSARASKWSVHPCCYLYKVISKMISLLANLDRSQLTYQHVFGVWEETHASTGRT</sequence>
<feature type="non-terminal residue" evidence="1">
    <location>
        <position position="64"/>
    </location>
</feature>
<accession>A0ABN9HMN0</accession>
<dbReference type="EMBL" id="CATNWA010021532">
    <property type="protein sequence ID" value="CAI9623051.1"/>
    <property type="molecule type" value="Genomic_DNA"/>
</dbReference>
<evidence type="ECO:0000313" key="1">
    <source>
        <dbReference type="EMBL" id="CAI9623051.1"/>
    </source>
</evidence>
<protein>
    <submittedName>
        <fullName evidence="1">Uncharacterized protein</fullName>
    </submittedName>
</protein>
<keyword evidence="2" id="KW-1185">Reference proteome</keyword>
<proteinExistence type="predicted"/>
<dbReference type="Proteomes" id="UP001162483">
    <property type="component" value="Unassembled WGS sequence"/>
</dbReference>